<protein>
    <recommendedName>
        <fullName evidence="1">Defective in cullin neddylation protein</fullName>
    </recommendedName>
</protein>
<dbReference type="AlphaFoldDB" id="A0A6A1WRJ2"/>
<dbReference type="EMBL" id="RXIC02000511">
    <property type="protein sequence ID" value="KAB1199000.1"/>
    <property type="molecule type" value="Genomic_DNA"/>
</dbReference>
<dbReference type="PANTHER" id="PTHR12281:SF30">
    <property type="entry name" value="DEFECTIVE IN CULLIN NEDDYLATION PROTEIN"/>
    <property type="match status" value="1"/>
</dbReference>
<dbReference type="PROSITE" id="PS51229">
    <property type="entry name" value="DCUN1"/>
    <property type="match status" value="1"/>
</dbReference>
<evidence type="ECO:0000259" key="2">
    <source>
        <dbReference type="PROSITE" id="PS51229"/>
    </source>
</evidence>
<dbReference type="GO" id="GO:0000151">
    <property type="term" value="C:ubiquitin ligase complex"/>
    <property type="evidence" value="ECO:0007669"/>
    <property type="project" value="TreeGrafter"/>
</dbReference>
<accession>A0A6A1WRJ2</accession>
<dbReference type="Proteomes" id="UP000516437">
    <property type="component" value="Chromosome 1"/>
</dbReference>
<dbReference type="OrthoDB" id="286637at2759"/>
<name>A0A6A1WRJ2_9ROSI</name>
<reference evidence="4 5" key="2">
    <citation type="journal article" date="2019" name="Plant Biotechnol. J.">
        <title>The red bayberry genome and genetic basis of sex determination.</title>
        <authorList>
            <person name="Jia H.M."/>
            <person name="Jia H.J."/>
            <person name="Cai Q.L."/>
            <person name="Wang Y."/>
            <person name="Zhao H.B."/>
            <person name="Yang W.F."/>
            <person name="Wang G.Y."/>
            <person name="Li Y.H."/>
            <person name="Zhan D.L."/>
            <person name="Shen Y.T."/>
            <person name="Niu Q.F."/>
            <person name="Chang L."/>
            <person name="Qiu J."/>
            <person name="Zhao L."/>
            <person name="Xie H.B."/>
            <person name="Fu W.Y."/>
            <person name="Jin J."/>
            <person name="Li X.W."/>
            <person name="Jiao Y."/>
            <person name="Zhou C.C."/>
            <person name="Tu T."/>
            <person name="Chai C.Y."/>
            <person name="Gao J.L."/>
            <person name="Fan L.J."/>
            <person name="van de Weg E."/>
            <person name="Wang J.Y."/>
            <person name="Gao Z.S."/>
        </authorList>
    </citation>
    <scope>NUCLEOTIDE SEQUENCE [LARGE SCALE GENOMIC DNA]</scope>
    <source>
        <tissue evidence="4">Leaves</tissue>
    </source>
</reference>
<dbReference type="GO" id="GO:0032182">
    <property type="term" value="F:ubiquitin-like protein binding"/>
    <property type="evidence" value="ECO:0007669"/>
    <property type="project" value="TreeGrafter"/>
</dbReference>
<dbReference type="Pfam" id="PF03556">
    <property type="entry name" value="Cullin_binding"/>
    <property type="match status" value="1"/>
</dbReference>
<reference evidence="4" key="1">
    <citation type="submission" date="2018-07" db="EMBL/GenBank/DDBJ databases">
        <authorList>
            <person name="Gao Z.-S."/>
            <person name="Jia H.-M."/>
            <person name="Jia H.-J."/>
            <person name="Cai Q.-L."/>
            <person name="Wang Y."/>
            <person name="Zhao H.-B."/>
        </authorList>
    </citation>
    <scope>NUCLEOTIDE SEQUENCE</scope>
    <source>
        <tissue evidence="4">Leaves</tissue>
    </source>
</reference>
<evidence type="ECO:0000313" key="5">
    <source>
        <dbReference type="Proteomes" id="UP000516437"/>
    </source>
</evidence>
<dbReference type="InterPro" id="IPR014764">
    <property type="entry name" value="DCN-prot"/>
</dbReference>
<organism evidence="4 5">
    <name type="scientific">Morella rubra</name>
    <name type="common">Chinese bayberry</name>
    <dbReference type="NCBI Taxonomy" id="262757"/>
    <lineage>
        <taxon>Eukaryota</taxon>
        <taxon>Viridiplantae</taxon>
        <taxon>Streptophyta</taxon>
        <taxon>Embryophyta</taxon>
        <taxon>Tracheophyta</taxon>
        <taxon>Spermatophyta</taxon>
        <taxon>Magnoliopsida</taxon>
        <taxon>eudicotyledons</taxon>
        <taxon>Gunneridae</taxon>
        <taxon>Pentapetalae</taxon>
        <taxon>rosids</taxon>
        <taxon>fabids</taxon>
        <taxon>Fagales</taxon>
        <taxon>Myricaceae</taxon>
        <taxon>Morella</taxon>
    </lineage>
</organism>
<keyword evidence="5" id="KW-1185">Reference proteome</keyword>
<sequence>MATIFQRSTTNNAFHVPNRCVGQREGVESVDLIDRLFDSYANPSLGLIDPEGIQVLCSDLGVNHTDVGVLMLAWKMKAKKQGYFSRDEWQTGLKAMKVNSLDTLKEVLPELEREVMTPRTFLDFYTYAFQSCLIGSRFPAQVESMTEYLKFQTDYRMLTQDQWVNFYHFFCEISFPDLQNFDSKDAWPVIIDDFVEWLRGKQS</sequence>
<feature type="domain" description="DCUN1" evidence="2">
    <location>
        <begin position="28"/>
        <end position="203"/>
    </location>
</feature>
<comment type="function">
    <text evidence="1">Neddylation of cullins play an essential role in the regulation of SCF-type complexes activity.</text>
</comment>
<dbReference type="Gene3D" id="1.10.238.200">
    <property type="entry name" value="Cullin, PONY binding domain"/>
    <property type="match status" value="1"/>
</dbReference>
<dbReference type="GO" id="GO:0045116">
    <property type="term" value="P:protein neddylation"/>
    <property type="evidence" value="ECO:0007669"/>
    <property type="project" value="TreeGrafter"/>
</dbReference>
<dbReference type="Gene3D" id="1.10.238.10">
    <property type="entry name" value="EF-hand"/>
    <property type="match status" value="1"/>
</dbReference>
<dbReference type="PANTHER" id="PTHR12281">
    <property type="entry name" value="RP42 RELATED"/>
    <property type="match status" value="1"/>
</dbReference>
<dbReference type="GO" id="GO:0097602">
    <property type="term" value="F:cullin family protein binding"/>
    <property type="evidence" value="ECO:0007669"/>
    <property type="project" value="TreeGrafter"/>
</dbReference>
<dbReference type="InterPro" id="IPR042460">
    <property type="entry name" value="DCN1-like_PONY"/>
</dbReference>
<comment type="caution">
    <text evidence="4">The sequence shown here is derived from an EMBL/GenBank/DDBJ whole genome shotgun (WGS) entry which is preliminary data.</text>
</comment>
<evidence type="ECO:0000256" key="1">
    <source>
        <dbReference type="RuleBase" id="RU410713"/>
    </source>
</evidence>
<dbReference type="SMR" id="A0A6A1WRJ2"/>
<dbReference type="EMBL" id="RXIC02000019">
    <property type="protein sequence ID" value="KAB1227243.1"/>
    <property type="molecule type" value="Genomic_DNA"/>
</dbReference>
<dbReference type="InterPro" id="IPR005176">
    <property type="entry name" value="PONY_dom"/>
</dbReference>
<evidence type="ECO:0000313" key="4">
    <source>
        <dbReference type="EMBL" id="KAB1227243.1"/>
    </source>
</evidence>
<dbReference type="GO" id="GO:0031624">
    <property type="term" value="F:ubiquitin conjugating enzyme binding"/>
    <property type="evidence" value="ECO:0007669"/>
    <property type="project" value="TreeGrafter"/>
</dbReference>
<proteinExistence type="predicted"/>
<reference evidence="4" key="3">
    <citation type="submission" date="2019-09" db="EMBL/GenBank/DDBJ databases">
        <authorList>
            <person name="Gao Z."/>
        </authorList>
    </citation>
    <scope>NUCLEOTIDE SEQUENCE</scope>
    <source>
        <tissue evidence="4">Leaves</tissue>
    </source>
</reference>
<gene>
    <name evidence="3" type="ORF">CJ030_MR0G029402</name>
    <name evidence="4" type="ORF">CJ030_MR1G029387</name>
</gene>
<evidence type="ECO:0000313" key="3">
    <source>
        <dbReference type="EMBL" id="KAB1199000.1"/>
    </source>
</evidence>